<organism evidence="1 2">
    <name type="scientific">Brachionus plicatilis</name>
    <name type="common">Marine rotifer</name>
    <name type="synonym">Brachionus muelleri</name>
    <dbReference type="NCBI Taxonomy" id="10195"/>
    <lineage>
        <taxon>Eukaryota</taxon>
        <taxon>Metazoa</taxon>
        <taxon>Spiralia</taxon>
        <taxon>Gnathifera</taxon>
        <taxon>Rotifera</taxon>
        <taxon>Eurotatoria</taxon>
        <taxon>Monogononta</taxon>
        <taxon>Pseudotrocha</taxon>
        <taxon>Ploima</taxon>
        <taxon>Brachionidae</taxon>
        <taxon>Brachionus</taxon>
    </lineage>
</organism>
<accession>A0A3M7PRB4</accession>
<protein>
    <submittedName>
        <fullName evidence="1">Uncharacterized protein</fullName>
    </submittedName>
</protein>
<name>A0A3M7PRB4_BRAPC</name>
<proteinExistence type="predicted"/>
<evidence type="ECO:0000313" key="1">
    <source>
        <dbReference type="EMBL" id="RNA01554.1"/>
    </source>
</evidence>
<keyword evidence="2" id="KW-1185">Reference proteome</keyword>
<dbReference type="EMBL" id="REGN01009274">
    <property type="protein sequence ID" value="RNA01554.1"/>
    <property type="molecule type" value="Genomic_DNA"/>
</dbReference>
<evidence type="ECO:0000313" key="2">
    <source>
        <dbReference type="Proteomes" id="UP000276133"/>
    </source>
</evidence>
<comment type="caution">
    <text evidence="1">The sequence shown here is derived from an EMBL/GenBank/DDBJ whole genome shotgun (WGS) entry which is preliminary data.</text>
</comment>
<dbReference type="Proteomes" id="UP000276133">
    <property type="component" value="Unassembled WGS sequence"/>
</dbReference>
<reference evidence="1 2" key="1">
    <citation type="journal article" date="2018" name="Sci. Rep.">
        <title>Genomic signatures of local adaptation to the degree of environmental predictability in rotifers.</title>
        <authorList>
            <person name="Franch-Gras L."/>
            <person name="Hahn C."/>
            <person name="Garcia-Roger E.M."/>
            <person name="Carmona M.J."/>
            <person name="Serra M."/>
            <person name="Gomez A."/>
        </authorList>
    </citation>
    <scope>NUCLEOTIDE SEQUENCE [LARGE SCALE GENOMIC DNA]</scope>
    <source>
        <strain evidence="1">HYR1</strain>
    </source>
</reference>
<sequence>MRKRNAENRNRNLSYICLLFRKCSMSINFKEDFELKNPLCSSKSYEKIPLHENPHILKALRRNWVPGDFDD</sequence>
<dbReference type="AlphaFoldDB" id="A0A3M7PRB4"/>
<gene>
    <name evidence="1" type="ORF">BpHYR1_054415</name>
</gene>